<protein>
    <submittedName>
        <fullName evidence="1">Uncharacterized protein</fullName>
    </submittedName>
</protein>
<reference evidence="1" key="1">
    <citation type="submission" date="2025-08" db="UniProtKB">
        <authorList>
            <consortium name="Ensembl"/>
        </authorList>
    </citation>
    <scope>IDENTIFICATION</scope>
</reference>
<name>A0A8D2E047_SCIVU</name>
<proteinExistence type="predicted"/>
<organism evidence="1 2">
    <name type="scientific">Sciurus vulgaris</name>
    <name type="common">Eurasian red squirrel</name>
    <dbReference type="NCBI Taxonomy" id="55149"/>
    <lineage>
        <taxon>Eukaryota</taxon>
        <taxon>Metazoa</taxon>
        <taxon>Chordata</taxon>
        <taxon>Craniata</taxon>
        <taxon>Vertebrata</taxon>
        <taxon>Euteleostomi</taxon>
        <taxon>Mammalia</taxon>
        <taxon>Eutheria</taxon>
        <taxon>Euarchontoglires</taxon>
        <taxon>Glires</taxon>
        <taxon>Rodentia</taxon>
        <taxon>Sciuromorpha</taxon>
        <taxon>Sciuridae</taxon>
        <taxon>Sciurinae</taxon>
        <taxon>Sciurini</taxon>
        <taxon>Sciurus</taxon>
    </lineage>
</organism>
<sequence length="68" mass="8218">MDPEIRILCPIELDTLRNDSLETQIHEHVEKGNYVKVKKILRKEFIGTQRTHERISRSTFWQKVQKKK</sequence>
<dbReference type="Ensembl" id="ENSSVLT00005035577.1">
    <property type="protein sequence ID" value="ENSSVLP00005032052.1"/>
    <property type="gene ID" value="ENSSVLG00005025208.1"/>
</dbReference>
<dbReference type="Proteomes" id="UP000694564">
    <property type="component" value="Chromosome X"/>
</dbReference>
<dbReference type="OrthoDB" id="5962695at2759"/>
<evidence type="ECO:0000313" key="1">
    <source>
        <dbReference type="Ensembl" id="ENSSVLP00005032052.1"/>
    </source>
</evidence>
<dbReference type="GeneTree" id="ENSGT01030000235145"/>
<keyword evidence="2" id="KW-1185">Reference proteome</keyword>
<reference evidence="1" key="2">
    <citation type="submission" date="2025-09" db="UniProtKB">
        <authorList>
            <consortium name="Ensembl"/>
        </authorList>
    </citation>
    <scope>IDENTIFICATION</scope>
</reference>
<accession>A0A8D2E047</accession>
<dbReference type="AlphaFoldDB" id="A0A8D2E047"/>
<evidence type="ECO:0000313" key="2">
    <source>
        <dbReference type="Proteomes" id="UP000694564"/>
    </source>
</evidence>